<organism evidence="1 2">
    <name type="scientific">Rhodovibrio sodomensis</name>
    <dbReference type="NCBI Taxonomy" id="1088"/>
    <lineage>
        <taxon>Bacteria</taxon>
        <taxon>Pseudomonadati</taxon>
        <taxon>Pseudomonadota</taxon>
        <taxon>Alphaproteobacteria</taxon>
        <taxon>Rhodospirillales</taxon>
        <taxon>Rhodovibrionaceae</taxon>
        <taxon>Rhodovibrio</taxon>
    </lineage>
</organism>
<protein>
    <submittedName>
        <fullName evidence="1">Uncharacterized protein</fullName>
    </submittedName>
</protein>
<evidence type="ECO:0000313" key="1">
    <source>
        <dbReference type="EMBL" id="MBK1671418.1"/>
    </source>
</evidence>
<proteinExistence type="predicted"/>
<name>A0ABS1DPL2_9PROT</name>
<gene>
    <name evidence="1" type="ORF">CKO28_25795</name>
</gene>
<reference evidence="1 2" key="1">
    <citation type="journal article" date="2020" name="Microorganisms">
        <title>Osmotic Adaptation and Compatible Solute Biosynthesis of Phototrophic Bacteria as Revealed from Genome Analyses.</title>
        <authorList>
            <person name="Imhoff J.F."/>
            <person name="Rahn T."/>
            <person name="Kunzel S."/>
            <person name="Keller A."/>
            <person name="Neulinger S.C."/>
        </authorList>
    </citation>
    <scope>NUCLEOTIDE SEQUENCE [LARGE SCALE GENOMIC DNA]</scope>
    <source>
        <strain evidence="1 2">DSM 9895</strain>
    </source>
</reference>
<dbReference type="EMBL" id="NRRL01000185">
    <property type="protein sequence ID" value="MBK1671418.1"/>
    <property type="molecule type" value="Genomic_DNA"/>
</dbReference>
<accession>A0ABS1DPL2</accession>
<sequence>MLADVKASIDRKVTDLARAQPNPDPAIAPWARQVASVVRGIQAAEGNVLAQVIPAVLSSAPHLNVVAQPRVTLPQHAVEAVEQGVTDTAFEYTEEGAKRQLDFVCIDARTGLVQFVECKRGRHQIGADHQRARLKDDAVLELVGRSYARKQFRQIASGCRCLTISWYGKTGMPEDRTLRASELDEYYGWPVRKHVEEHLKYFRTRLDRAIPGVTGVT</sequence>
<evidence type="ECO:0000313" key="2">
    <source>
        <dbReference type="Proteomes" id="UP001296873"/>
    </source>
</evidence>
<comment type="caution">
    <text evidence="1">The sequence shown here is derived from an EMBL/GenBank/DDBJ whole genome shotgun (WGS) entry which is preliminary data.</text>
</comment>
<dbReference type="Proteomes" id="UP001296873">
    <property type="component" value="Unassembled WGS sequence"/>
</dbReference>
<dbReference type="RefSeq" id="WP_200344264.1">
    <property type="nucleotide sequence ID" value="NZ_NRRL01000185.1"/>
</dbReference>
<keyword evidence="2" id="KW-1185">Reference proteome</keyword>